<comment type="caution">
    <text evidence="2">The sequence shown here is derived from an EMBL/GenBank/DDBJ whole genome shotgun (WGS) entry which is preliminary data.</text>
</comment>
<evidence type="ECO:0008006" key="4">
    <source>
        <dbReference type="Google" id="ProtNLM"/>
    </source>
</evidence>
<protein>
    <recommendedName>
        <fullName evidence="4">HEAT repeat domain-containing protein</fullName>
    </recommendedName>
</protein>
<accession>A0ABQ4F3D1</accession>
<dbReference type="InterPro" id="IPR004155">
    <property type="entry name" value="PBS_lyase_HEAT"/>
</dbReference>
<evidence type="ECO:0000313" key="2">
    <source>
        <dbReference type="EMBL" id="GIH01424.1"/>
    </source>
</evidence>
<evidence type="ECO:0000313" key="3">
    <source>
        <dbReference type="Proteomes" id="UP000621500"/>
    </source>
</evidence>
<proteinExistence type="predicted"/>
<dbReference type="EMBL" id="BONX01000071">
    <property type="protein sequence ID" value="GIH01424.1"/>
    <property type="molecule type" value="Genomic_DNA"/>
</dbReference>
<dbReference type="SMART" id="SM00567">
    <property type="entry name" value="EZ_HEAT"/>
    <property type="match status" value="3"/>
</dbReference>
<dbReference type="Proteomes" id="UP000621500">
    <property type="component" value="Unassembled WGS sequence"/>
</dbReference>
<sequence length="238" mass="25460">MRWLSSDIWRRLRGRRDAAPQAPLDTVSDIAAGVPARLAAVDVLHTSGGPLVVAALCAALDDAYPAVRHRAAGILGRLGDQAAVDPLCRRLWHILRDPKASFDDVGSLVDALSGFTGDPRPVEPLRAALLDERSYRSWSATSVDADFNANLADACIASALRKLGGRRLVIDGYAGALRHDDEYFRRRVADHLAGIAWRAVTPISSDYGSTPPGSSPVGSTTPASRRRWARSATATTTA</sequence>
<dbReference type="Pfam" id="PF13646">
    <property type="entry name" value="HEAT_2"/>
    <property type="match status" value="1"/>
</dbReference>
<keyword evidence="3" id="KW-1185">Reference proteome</keyword>
<gene>
    <name evidence="2" type="ORF">Pma05_79960</name>
</gene>
<dbReference type="Gene3D" id="1.25.10.10">
    <property type="entry name" value="Leucine-rich Repeat Variant"/>
    <property type="match status" value="1"/>
</dbReference>
<dbReference type="InterPro" id="IPR011989">
    <property type="entry name" value="ARM-like"/>
</dbReference>
<dbReference type="SUPFAM" id="SSF48371">
    <property type="entry name" value="ARM repeat"/>
    <property type="match status" value="1"/>
</dbReference>
<reference evidence="2 3" key="1">
    <citation type="submission" date="2021-01" db="EMBL/GenBank/DDBJ databases">
        <title>Whole genome shotgun sequence of Plantactinospora mayteni NBRC 109088.</title>
        <authorList>
            <person name="Komaki H."/>
            <person name="Tamura T."/>
        </authorList>
    </citation>
    <scope>NUCLEOTIDE SEQUENCE [LARGE SCALE GENOMIC DNA]</scope>
    <source>
        <strain evidence="2 3">NBRC 109088</strain>
    </source>
</reference>
<evidence type="ECO:0000256" key="1">
    <source>
        <dbReference type="SAM" id="MobiDB-lite"/>
    </source>
</evidence>
<dbReference type="RefSeq" id="WP_239314104.1">
    <property type="nucleotide sequence ID" value="NZ_BAAAZQ010000038.1"/>
</dbReference>
<feature type="compositionally biased region" description="Low complexity" evidence="1">
    <location>
        <begin position="208"/>
        <end position="223"/>
    </location>
</feature>
<feature type="region of interest" description="Disordered" evidence="1">
    <location>
        <begin position="206"/>
        <end position="238"/>
    </location>
</feature>
<organism evidence="2 3">
    <name type="scientific">Plantactinospora mayteni</name>
    <dbReference type="NCBI Taxonomy" id="566021"/>
    <lineage>
        <taxon>Bacteria</taxon>
        <taxon>Bacillati</taxon>
        <taxon>Actinomycetota</taxon>
        <taxon>Actinomycetes</taxon>
        <taxon>Micromonosporales</taxon>
        <taxon>Micromonosporaceae</taxon>
        <taxon>Plantactinospora</taxon>
    </lineage>
</organism>
<dbReference type="InterPro" id="IPR016024">
    <property type="entry name" value="ARM-type_fold"/>
</dbReference>
<name>A0ABQ4F3D1_9ACTN</name>